<dbReference type="AlphaFoldDB" id="A0AAD7KGF0"/>
<name>A0AAD7KGF0_9AGAR</name>
<proteinExistence type="predicted"/>
<comment type="caution">
    <text evidence="2">The sequence shown here is derived from an EMBL/GenBank/DDBJ whole genome shotgun (WGS) entry which is preliminary data.</text>
</comment>
<evidence type="ECO:0000313" key="2">
    <source>
        <dbReference type="EMBL" id="KAJ7784961.1"/>
    </source>
</evidence>
<evidence type="ECO:0000313" key="3">
    <source>
        <dbReference type="Proteomes" id="UP001215280"/>
    </source>
</evidence>
<reference evidence="2" key="1">
    <citation type="submission" date="2023-03" db="EMBL/GenBank/DDBJ databases">
        <title>Massive genome expansion in bonnet fungi (Mycena s.s.) driven by repeated elements and novel gene families across ecological guilds.</title>
        <authorList>
            <consortium name="Lawrence Berkeley National Laboratory"/>
            <person name="Harder C.B."/>
            <person name="Miyauchi S."/>
            <person name="Viragh M."/>
            <person name="Kuo A."/>
            <person name="Thoen E."/>
            <person name="Andreopoulos B."/>
            <person name="Lu D."/>
            <person name="Skrede I."/>
            <person name="Drula E."/>
            <person name="Henrissat B."/>
            <person name="Morin E."/>
            <person name="Kohler A."/>
            <person name="Barry K."/>
            <person name="LaButti K."/>
            <person name="Morin E."/>
            <person name="Salamov A."/>
            <person name="Lipzen A."/>
            <person name="Mereny Z."/>
            <person name="Hegedus B."/>
            <person name="Baldrian P."/>
            <person name="Stursova M."/>
            <person name="Weitz H."/>
            <person name="Taylor A."/>
            <person name="Grigoriev I.V."/>
            <person name="Nagy L.G."/>
            <person name="Martin F."/>
            <person name="Kauserud H."/>
        </authorList>
    </citation>
    <scope>NUCLEOTIDE SEQUENCE</scope>
    <source>
        <strain evidence="2">CBHHK188m</strain>
    </source>
</reference>
<dbReference type="Proteomes" id="UP001215280">
    <property type="component" value="Unassembled WGS sequence"/>
</dbReference>
<feature type="region of interest" description="Disordered" evidence="1">
    <location>
        <begin position="1"/>
        <end position="39"/>
    </location>
</feature>
<keyword evidence="3" id="KW-1185">Reference proteome</keyword>
<organism evidence="2 3">
    <name type="scientific">Mycena maculata</name>
    <dbReference type="NCBI Taxonomy" id="230809"/>
    <lineage>
        <taxon>Eukaryota</taxon>
        <taxon>Fungi</taxon>
        <taxon>Dikarya</taxon>
        <taxon>Basidiomycota</taxon>
        <taxon>Agaricomycotina</taxon>
        <taxon>Agaricomycetes</taxon>
        <taxon>Agaricomycetidae</taxon>
        <taxon>Agaricales</taxon>
        <taxon>Marasmiineae</taxon>
        <taxon>Mycenaceae</taxon>
        <taxon>Mycena</taxon>
    </lineage>
</organism>
<evidence type="ECO:0000256" key="1">
    <source>
        <dbReference type="SAM" id="MobiDB-lite"/>
    </source>
</evidence>
<feature type="compositionally biased region" description="Low complexity" evidence="1">
    <location>
        <begin position="23"/>
        <end position="39"/>
    </location>
</feature>
<gene>
    <name evidence="2" type="ORF">DFH07DRAFT_872923</name>
</gene>
<protein>
    <submittedName>
        <fullName evidence="2">Uncharacterized protein</fullName>
    </submittedName>
</protein>
<dbReference type="EMBL" id="JARJLG010000001">
    <property type="protein sequence ID" value="KAJ7784961.1"/>
    <property type="molecule type" value="Genomic_DNA"/>
</dbReference>
<sequence>MPESTQIRRRRSLDNSWRPGDYATADVSDGSTDATSDSDSLSDLLLDRRLPGELEREIFEISALSLPVSIPKLMLVARRVHDWVEPLLYRVIFIGGSPRMNIFPPFTMDILLRVVEKMPTGFLHNAVRYLFIGSPPTPTDQEWLENGKAILSACTGLKDLASLADLAPHEDILQNLRLEHFTLHLDALFPLEPANFAHPVFTHVTHLELLGQHGQMEEWAGIASMPHLTHLSFEALAQCGPLSKVLRTCERMECLLLLLGVYHLAHTAFAESTGITEDVRFVMMVPKTWHAYWQLGAAGDKTYWTLAEAFISAKRAGKISRLEYYISDNPHSLD</sequence>
<accession>A0AAD7KGF0</accession>